<evidence type="ECO:0000313" key="5">
    <source>
        <dbReference type="Proteomes" id="UP000191112"/>
    </source>
</evidence>
<evidence type="ECO:0000256" key="2">
    <source>
        <dbReference type="SAM" id="SignalP"/>
    </source>
</evidence>
<feature type="chain" id="PRO_5012323683" evidence="2">
    <location>
        <begin position="22"/>
        <end position="203"/>
    </location>
</feature>
<dbReference type="InterPro" id="IPR026444">
    <property type="entry name" value="Secre_tail"/>
</dbReference>
<sequence length="203" mass="22582">MRKSLLSIFVCVIGNFGFGQANPVQNLEWSHSYEWPYGNLYGLFWSEPETPHDELLGYNVYRNNEFYKFFTKNSFGCNPKWGATEDCNFISYNGGGPFTGYIAAVYKGNVESDRVSFEVGGAALNINETSLTKISIFPNPAKDVLNFSEEFSSIKISDVSGKLFIQSAKPEKAINISKLTKGVYVISAVSKSGKVINAKFVKE</sequence>
<dbReference type="Pfam" id="PF18962">
    <property type="entry name" value="Por_Secre_tail"/>
    <property type="match status" value="1"/>
</dbReference>
<dbReference type="OrthoDB" id="1248433at2"/>
<dbReference type="NCBIfam" id="TIGR04183">
    <property type="entry name" value="Por_Secre_tail"/>
    <property type="match status" value="1"/>
</dbReference>
<evidence type="ECO:0000259" key="3">
    <source>
        <dbReference type="Pfam" id="PF18962"/>
    </source>
</evidence>
<feature type="signal peptide" evidence="2">
    <location>
        <begin position="1"/>
        <end position="21"/>
    </location>
</feature>
<feature type="domain" description="Secretion system C-terminal sorting" evidence="3">
    <location>
        <begin position="136"/>
        <end position="200"/>
    </location>
</feature>
<dbReference type="AlphaFoldDB" id="A0A1T5G6J2"/>
<dbReference type="STRING" id="619805.SAMN05660477_02594"/>
<gene>
    <name evidence="4" type="ORF">SAMN05660477_02594</name>
</gene>
<evidence type="ECO:0000313" key="4">
    <source>
        <dbReference type="EMBL" id="SKC04123.1"/>
    </source>
</evidence>
<keyword evidence="5" id="KW-1185">Reference proteome</keyword>
<evidence type="ECO:0000256" key="1">
    <source>
        <dbReference type="ARBA" id="ARBA00022729"/>
    </source>
</evidence>
<dbReference type="EMBL" id="FUYZ01000010">
    <property type="protein sequence ID" value="SKC04123.1"/>
    <property type="molecule type" value="Genomic_DNA"/>
</dbReference>
<protein>
    <submittedName>
        <fullName evidence="4">Por secretion system C-terminal sorting domain-containing protein</fullName>
    </submittedName>
</protein>
<proteinExistence type="predicted"/>
<dbReference type="Proteomes" id="UP000191112">
    <property type="component" value="Unassembled WGS sequence"/>
</dbReference>
<keyword evidence="1 2" id="KW-0732">Signal</keyword>
<accession>A0A1T5G6J2</accession>
<name>A0A1T5G6J2_9FLAO</name>
<dbReference type="RefSeq" id="WP_079667784.1">
    <property type="nucleotide sequence ID" value="NZ_FUYZ01000010.1"/>
</dbReference>
<organism evidence="4 5">
    <name type="scientific">Soonwooa buanensis</name>
    <dbReference type="NCBI Taxonomy" id="619805"/>
    <lineage>
        <taxon>Bacteria</taxon>
        <taxon>Pseudomonadati</taxon>
        <taxon>Bacteroidota</taxon>
        <taxon>Flavobacteriia</taxon>
        <taxon>Flavobacteriales</taxon>
        <taxon>Weeksellaceae</taxon>
        <taxon>Chryseobacterium group</taxon>
        <taxon>Soonwooa</taxon>
    </lineage>
</organism>
<reference evidence="4 5" key="1">
    <citation type="submission" date="2017-02" db="EMBL/GenBank/DDBJ databases">
        <authorList>
            <person name="Peterson S.W."/>
        </authorList>
    </citation>
    <scope>NUCLEOTIDE SEQUENCE [LARGE SCALE GENOMIC DNA]</scope>
    <source>
        <strain evidence="4 5">DSM 22323</strain>
    </source>
</reference>